<dbReference type="PROSITE" id="PS51318">
    <property type="entry name" value="TAT"/>
    <property type="match status" value="1"/>
</dbReference>
<accession>A0A418WTT9</accession>
<protein>
    <submittedName>
        <fullName evidence="4">BMP family ABC transporter substrate-binding protein</fullName>
    </submittedName>
</protein>
<dbReference type="PANTHER" id="PTHR43208">
    <property type="entry name" value="ABC TRANSPORTER SUBSTRATE-BINDING PROTEIN"/>
    <property type="match status" value="1"/>
</dbReference>
<evidence type="ECO:0000256" key="2">
    <source>
        <dbReference type="SAM" id="SignalP"/>
    </source>
</evidence>
<reference evidence="4 5" key="1">
    <citation type="submission" date="2018-09" db="EMBL/GenBank/DDBJ databases">
        <authorList>
            <person name="Zhu H."/>
        </authorList>
    </citation>
    <scope>NUCLEOTIDE SEQUENCE [LARGE SCALE GENOMIC DNA]</scope>
    <source>
        <strain evidence="4 5">K1W22B-8</strain>
    </source>
</reference>
<keyword evidence="1 2" id="KW-0732">Signal</keyword>
<dbReference type="OrthoDB" id="9781639at2"/>
<organism evidence="4 5">
    <name type="scientific">Oleomonas cavernae</name>
    <dbReference type="NCBI Taxonomy" id="2320859"/>
    <lineage>
        <taxon>Bacteria</taxon>
        <taxon>Pseudomonadati</taxon>
        <taxon>Pseudomonadota</taxon>
        <taxon>Alphaproteobacteria</taxon>
        <taxon>Acetobacterales</taxon>
        <taxon>Acetobacteraceae</taxon>
        <taxon>Oleomonas</taxon>
    </lineage>
</organism>
<evidence type="ECO:0000313" key="4">
    <source>
        <dbReference type="EMBL" id="RJF94682.1"/>
    </source>
</evidence>
<dbReference type="GO" id="GO:0005886">
    <property type="term" value="C:plasma membrane"/>
    <property type="evidence" value="ECO:0007669"/>
    <property type="project" value="InterPro"/>
</dbReference>
<comment type="caution">
    <text evidence="4">The sequence shown here is derived from an EMBL/GenBank/DDBJ whole genome shotgun (WGS) entry which is preliminary data.</text>
</comment>
<dbReference type="CDD" id="cd19963">
    <property type="entry name" value="PBP1_BMP-like"/>
    <property type="match status" value="1"/>
</dbReference>
<dbReference type="InterPro" id="IPR003760">
    <property type="entry name" value="PnrA-like"/>
</dbReference>
<dbReference type="PANTHER" id="PTHR43208:SF1">
    <property type="entry name" value="ABC TRANSPORTER SUBSTRATE-BINDING PROTEIN"/>
    <property type="match status" value="1"/>
</dbReference>
<dbReference type="Gene3D" id="3.40.50.2300">
    <property type="match status" value="2"/>
</dbReference>
<gene>
    <name evidence="4" type="ORF">D3874_02325</name>
</gene>
<feature type="domain" description="ABC transporter substrate-binding protein PnrA-like" evidence="3">
    <location>
        <begin position="35"/>
        <end position="313"/>
    </location>
</feature>
<evidence type="ECO:0000313" key="5">
    <source>
        <dbReference type="Proteomes" id="UP000284605"/>
    </source>
</evidence>
<keyword evidence="5" id="KW-1185">Reference proteome</keyword>
<feature type="chain" id="PRO_5019345918" evidence="2">
    <location>
        <begin position="31"/>
        <end position="360"/>
    </location>
</feature>
<dbReference type="Proteomes" id="UP000284605">
    <property type="component" value="Unassembled WGS sequence"/>
</dbReference>
<sequence>MIRPINRRTFLGTAAAGLTLAASPLRGASAADPLKIGFVYVGPVGDFGWTHGHDIGRKAIEAKFGDKVKTTFVESVAEGPDAERVIRQLASSGNKLIFTTSFGYMEPTLKVAKSFPKVMFEHATGFKTAPNVSVYNSRFYEGRAIVGHIAGSLTKTGKIGYIASVPIPEVVMGINATAIAARKVRPDAEVKVVWVNSWYDPGKEGDAAKALIDQGVDIMTQHTDSPAPLQIAEQRGILGVGQASDMKNFAPKAQLTAIVDEWGPYYVERTQAMLDGTWKTSDTWHGLKEGFLSMAPYGDAVPEALRKEADDIKAGIIAGTYLPFAGPIKDQKGEVKIPEGKSIPDGDLLGMNWYVEGVQA</sequence>
<dbReference type="AlphaFoldDB" id="A0A418WTT9"/>
<evidence type="ECO:0000259" key="3">
    <source>
        <dbReference type="Pfam" id="PF02608"/>
    </source>
</evidence>
<proteinExistence type="predicted"/>
<name>A0A418WTT9_9PROT</name>
<feature type="signal peptide" evidence="2">
    <location>
        <begin position="1"/>
        <end position="30"/>
    </location>
</feature>
<dbReference type="InterPro" id="IPR052910">
    <property type="entry name" value="ABC-Purine-Binding"/>
</dbReference>
<evidence type="ECO:0000256" key="1">
    <source>
        <dbReference type="ARBA" id="ARBA00022729"/>
    </source>
</evidence>
<dbReference type="Pfam" id="PF02608">
    <property type="entry name" value="Bmp"/>
    <property type="match status" value="1"/>
</dbReference>
<dbReference type="RefSeq" id="WP_119776025.1">
    <property type="nucleotide sequence ID" value="NZ_QYUK01000008.1"/>
</dbReference>
<dbReference type="EMBL" id="QYUK01000008">
    <property type="protein sequence ID" value="RJF94682.1"/>
    <property type="molecule type" value="Genomic_DNA"/>
</dbReference>
<dbReference type="InterPro" id="IPR006311">
    <property type="entry name" value="TAT_signal"/>
</dbReference>